<name>A0AAE9HVC6_9BURK</name>
<evidence type="ECO:0000313" key="2">
    <source>
        <dbReference type="Proteomes" id="UP001056132"/>
    </source>
</evidence>
<reference evidence="1" key="1">
    <citation type="journal article" date="2022" name="Microbiol. Resour. Announc.">
        <title>Genome Sequence of Cupriavidus campinensis Strain G5, a Member of a Bacterial Consortium Capable of Polyethylene Degradation.</title>
        <authorList>
            <person name="Schneider B."/>
            <person name="Pfeiffer F."/>
            <person name="Dyall-Smith M."/>
            <person name="Kunte H.J."/>
        </authorList>
    </citation>
    <scope>NUCLEOTIDE SEQUENCE</scope>
    <source>
        <strain evidence="1">G5</strain>
    </source>
</reference>
<proteinExistence type="predicted"/>
<organism evidence="1 2">
    <name type="scientific">Cupriavidus campinensis</name>
    <dbReference type="NCBI Taxonomy" id="151783"/>
    <lineage>
        <taxon>Bacteria</taxon>
        <taxon>Pseudomonadati</taxon>
        <taxon>Pseudomonadota</taxon>
        <taxon>Betaproteobacteria</taxon>
        <taxon>Burkholderiales</taxon>
        <taxon>Burkholderiaceae</taxon>
        <taxon>Cupriavidus</taxon>
    </lineage>
</organism>
<dbReference type="KEGG" id="ccam:M5D45_09500"/>
<dbReference type="Proteomes" id="UP001056132">
    <property type="component" value="Chromosome 1"/>
</dbReference>
<protein>
    <submittedName>
        <fullName evidence="1">Uncharacterized protein</fullName>
    </submittedName>
</protein>
<reference evidence="1" key="2">
    <citation type="submission" date="2022-05" db="EMBL/GenBank/DDBJ databases">
        <authorList>
            <person name="Kunte H.-J."/>
        </authorList>
    </citation>
    <scope>NUCLEOTIDE SEQUENCE</scope>
    <source>
        <strain evidence="1">G5</strain>
    </source>
</reference>
<evidence type="ECO:0000313" key="1">
    <source>
        <dbReference type="EMBL" id="URF02807.1"/>
    </source>
</evidence>
<dbReference type="EMBL" id="CP097330">
    <property type="protein sequence ID" value="URF02807.1"/>
    <property type="molecule type" value="Genomic_DNA"/>
</dbReference>
<gene>
    <name evidence="1" type="ORF">M5D45_09500</name>
</gene>
<sequence>MTERQKGGALSNLAGMWCGNPEFRRMVASRTGAPCETAADARAYILKRCGIESRAQLDHVPAAEAKFHASVRLPWLRWQQGVRL</sequence>
<dbReference type="AlphaFoldDB" id="A0AAE9HVC6"/>
<dbReference type="RefSeq" id="WP_250024538.1">
    <property type="nucleotide sequence ID" value="NZ_CP097330.1"/>
</dbReference>
<accession>A0AAE9HVC6</accession>